<keyword evidence="3" id="KW-1185">Reference proteome</keyword>
<organism evidence="2 3">
    <name type="scientific">Thermoactinomyces daqus</name>
    <dbReference type="NCBI Taxonomy" id="1329516"/>
    <lineage>
        <taxon>Bacteria</taxon>
        <taxon>Bacillati</taxon>
        <taxon>Bacillota</taxon>
        <taxon>Bacilli</taxon>
        <taxon>Bacillales</taxon>
        <taxon>Thermoactinomycetaceae</taxon>
        <taxon>Thermoactinomyces</taxon>
    </lineage>
</organism>
<dbReference type="AlphaFoldDB" id="A0A7W1XAC0"/>
<dbReference type="RefSeq" id="WP_033101908.1">
    <property type="nucleotide sequence ID" value="NZ_JACEIP010000010.1"/>
</dbReference>
<dbReference type="Gene3D" id="3.30.200.20">
    <property type="entry name" value="Phosphorylase Kinase, domain 1"/>
    <property type="match status" value="1"/>
</dbReference>
<dbReference type="Gene3D" id="3.90.1200.10">
    <property type="match status" value="1"/>
</dbReference>
<keyword evidence="2" id="KW-0808">Transferase</keyword>
<dbReference type="InterPro" id="IPR002575">
    <property type="entry name" value="Aminoglycoside_PTrfase"/>
</dbReference>
<sequence length="332" mass="39732">MRVKADVHISPEEVTRIIETRYGLKVHSLTKVRAVYKAKTSHGVYGFKNAEELPDLPFIISCLNCIRKNGFRRMPSFLPSIEGDWLVDDHGETYFMEEWHDLTEVPPDSYPYWIKIAGTLAEFHEASRGIPHGDHNEREYLGRRHQYLRKMLEKLRNWRQSCRDHRQAALLDFALTRAKLAYHLIQDVPERVMPEHAVWCHGGLQHRNIMIDRKRQIWLIDFETLTYMERVADLAQFVQYHGYAYNWPPSAIWRFLSAYEKRASKPLDPDEWKMFFSYLLFPKRLGSRFQRYYGKRSPDQKDWEKCTNTVTKEFLKETFLQQIRPMLERRGF</sequence>
<dbReference type="GO" id="GO:0016740">
    <property type="term" value="F:transferase activity"/>
    <property type="evidence" value="ECO:0007669"/>
    <property type="project" value="UniProtKB-KW"/>
</dbReference>
<proteinExistence type="predicted"/>
<dbReference type="EMBL" id="JACEIP010000010">
    <property type="protein sequence ID" value="MBA4542945.1"/>
    <property type="molecule type" value="Genomic_DNA"/>
</dbReference>
<reference evidence="2 3" key="1">
    <citation type="submission" date="2020-07" db="EMBL/GenBank/DDBJ databases">
        <authorList>
            <person name="Feng H."/>
        </authorList>
    </citation>
    <scope>NUCLEOTIDE SEQUENCE [LARGE SCALE GENOMIC DNA]</scope>
    <source>
        <strain evidence="3">s-11</strain>
    </source>
</reference>
<name>A0A7W1XAC0_9BACL</name>
<feature type="domain" description="Aminoglycoside phosphotransferase" evidence="1">
    <location>
        <begin position="106"/>
        <end position="260"/>
    </location>
</feature>
<dbReference type="Proteomes" id="UP000530514">
    <property type="component" value="Unassembled WGS sequence"/>
</dbReference>
<evidence type="ECO:0000313" key="3">
    <source>
        <dbReference type="Proteomes" id="UP000530514"/>
    </source>
</evidence>
<dbReference type="OrthoDB" id="1645186at2"/>
<dbReference type="InterPro" id="IPR011009">
    <property type="entry name" value="Kinase-like_dom_sf"/>
</dbReference>
<gene>
    <name evidence="2" type="ORF">H1164_08520</name>
</gene>
<accession>A0A7W1XAC0</accession>
<dbReference type="InterPro" id="IPR047175">
    <property type="entry name" value="CotS-like"/>
</dbReference>
<dbReference type="PANTHER" id="PTHR39179:SF3">
    <property type="entry name" value="COTS-RELATED PROTEIN"/>
    <property type="match status" value="1"/>
</dbReference>
<evidence type="ECO:0000313" key="2">
    <source>
        <dbReference type="EMBL" id="MBA4542945.1"/>
    </source>
</evidence>
<protein>
    <submittedName>
        <fullName evidence="2">Phosphotransferase</fullName>
    </submittedName>
</protein>
<dbReference type="PANTHER" id="PTHR39179">
    <property type="entry name" value="SPORE COAT PROTEIN I"/>
    <property type="match status" value="1"/>
</dbReference>
<evidence type="ECO:0000259" key="1">
    <source>
        <dbReference type="Pfam" id="PF01636"/>
    </source>
</evidence>
<comment type="caution">
    <text evidence="2">The sequence shown here is derived from an EMBL/GenBank/DDBJ whole genome shotgun (WGS) entry which is preliminary data.</text>
</comment>
<dbReference type="GO" id="GO:0042601">
    <property type="term" value="C:endospore-forming forespore"/>
    <property type="evidence" value="ECO:0007669"/>
    <property type="project" value="TreeGrafter"/>
</dbReference>
<dbReference type="SUPFAM" id="SSF56112">
    <property type="entry name" value="Protein kinase-like (PK-like)"/>
    <property type="match status" value="1"/>
</dbReference>
<dbReference type="Pfam" id="PF01636">
    <property type="entry name" value="APH"/>
    <property type="match status" value="1"/>
</dbReference>